<keyword evidence="2" id="KW-1185">Reference proteome</keyword>
<dbReference type="InterPro" id="IPR029069">
    <property type="entry name" value="HotDog_dom_sf"/>
</dbReference>
<gene>
    <name evidence="1" type="ORF">K1W69_16195</name>
</gene>
<protein>
    <submittedName>
        <fullName evidence="1">Acyl-CoA thioesterase</fullName>
    </submittedName>
</protein>
<dbReference type="RefSeq" id="WP_220229473.1">
    <property type="nucleotide sequence ID" value="NZ_JAICBX010000003.1"/>
</dbReference>
<organism evidence="1 2">
    <name type="scientific">Flavimaribacter sediminis</name>
    <dbReference type="NCBI Taxonomy" id="2865987"/>
    <lineage>
        <taxon>Bacteria</taxon>
        <taxon>Pseudomonadati</taxon>
        <taxon>Pseudomonadota</taxon>
        <taxon>Alphaproteobacteria</taxon>
        <taxon>Hyphomicrobiales</taxon>
        <taxon>Rhizobiaceae</taxon>
        <taxon>Flavimaribacter</taxon>
    </lineage>
</organism>
<dbReference type="SUPFAM" id="SSF54637">
    <property type="entry name" value="Thioesterase/thiol ester dehydrase-isomerase"/>
    <property type="match status" value="1"/>
</dbReference>
<dbReference type="GO" id="GO:0047617">
    <property type="term" value="F:fatty acyl-CoA hydrolase activity"/>
    <property type="evidence" value="ECO:0007669"/>
    <property type="project" value="TreeGrafter"/>
</dbReference>
<dbReference type="PANTHER" id="PTHR31793">
    <property type="entry name" value="4-HYDROXYBENZOYL-COA THIOESTERASE FAMILY MEMBER"/>
    <property type="match status" value="1"/>
</dbReference>
<proteinExistence type="predicted"/>
<dbReference type="CDD" id="cd00586">
    <property type="entry name" value="4HBT"/>
    <property type="match status" value="1"/>
</dbReference>
<dbReference type="Pfam" id="PF13279">
    <property type="entry name" value="4HBT_2"/>
    <property type="match status" value="1"/>
</dbReference>
<dbReference type="PANTHER" id="PTHR31793:SF2">
    <property type="entry name" value="BLR1345 PROTEIN"/>
    <property type="match status" value="1"/>
</dbReference>
<dbReference type="Proteomes" id="UP001196509">
    <property type="component" value="Unassembled WGS sequence"/>
</dbReference>
<dbReference type="AlphaFoldDB" id="A0AAE3D1E2"/>
<sequence>MKPIECYRGVVHPWLCDVMGHLTTRHYMAMFDDASYHLFSAIGFGEEQLQSGIGLADVRTSITYKAELSAAALTLVTGRVVKVGTKSLTNLFLMHNATTGDIAAEMESVTVQFDLNKRAAMEVVPSIRERIEQLMGDD</sequence>
<evidence type="ECO:0000313" key="1">
    <source>
        <dbReference type="EMBL" id="MBW8638739.1"/>
    </source>
</evidence>
<evidence type="ECO:0000313" key="2">
    <source>
        <dbReference type="Proteomes" id="UP001196509"/>
    </source>
</evidence>
<dbReference type="InterPro" id="IPR050563">
    <property type="entry name" value="4-hydroxybenzoyl-CoA_TE"/>
</dbReference>
<dbReference type="Gene3D" id="3.10.129.10">
    <property type="entry name" value="Hotdog Thioesterase"/>
    <property type="match status" value="1"/>
</dbReference>
<accession>A0AAE3D1E2</accession>
<reference evidence="1" key="1">
    <citation type="submission" date="2021-08" db="EMBL/GenBank/DDBJ databases">
        <title>Hoeflea bacterium WL0058 sp. nov., isolated from the sediment.</title>
        <authorList>
            <person name="Wang L."/>
            <person name="Zhang D."/>
        </authorList>
    </citation>
    <scope>NUCLEOTIDE SEQUENCE</scope>
    <source>
        <strain evidence="1">WL0058</strain>
    </source>
</reference>
<dbReference type="EMBL" id="JAICBX010000003">
    <property type="protein sequence ID" value="MBW8638739.1"/>
    <property type="molecule type" value="Genomic_DNA"/>
</dbReference>
<comment type="caution">
    <text evidence="1">The sequence shown here is derived from an EMBL/GenBank/DDBJ whole genome shotgun (WGS) entry which is preliminary data.</text>
</comment>
<name>A0AAE3D1E2_9HYPH</name>